<sequence>MNLPDRIFAVGGAGKAVTYELLGATWVQEAVLQPRPDPRSLTVTIIDTAEEEENRDFERIHELEEEIQETKDRLREESDGRGRPGEITIEYLPLTRNIQLHDQNDLIGESAVPRIASGKGMSEDNWWLKPEFINENLDFATGVVRKRGLGKGLYYKAYAEDDDVRTSIDLPRRGKVAVIAGLGGGSGSGIFIDLVRDLKQTNRTAEMTLFGILPNDDEGDAETANAHAALSEMEYLSLQGEDIFKDKILVPIDPTGFGGKKANILQSSDALIEFDRAMVYLIATYYNMMDMEDPFADLPSYAPFIIGVPQVVRYNVDEIQDAKSVMSEILTAKQDASEAEADIYAGVDRFLSREWSPEGPEGELHDADRSDLETRLEEIKSLLEFDLFTELEYESVSIYKDIISQAESESEDITEQIEVIGGSIRAGTTDVGGEADQFVDSTDKQLGDVAKNALKRLAQRKDLLYRLRGIDDTQVQNTISYLLALETDTVSPGVRLNQLEAKLEDAQERKERLTADLEETAAELEEQRRKQQDEIDRQVDNWDHAARPIYEEYTECQSIPVESITDDLEVALDEYAREVENADSEELVESLNDAEVRSALNELSDEFESLGISSSDIKRRINSSLKDLQAVRSAFIKMNEEEGTLESLAPWETSSEEEREEAQRNYRMKTNQLEDKEVFTVSRTGDSISIDAEFDGRELVRTVEDEIDHRRQSLLSEARSVLEEEHSSAMDELQRQLEDSASFGDLTMIIEECIEEEVLETEEIQARHDELESDLEAAEKSVERYDGTADLFEELNKPREKLLTAEEEYRDHQTEYEESRDTDVATQDESYDYIKTIQPQNILQIREDTDIGQSKLFDDQTERQRLRGSLEELARKAQDPQYTGLRKRRISDDRARYNEMNLVVGVMSQAIDSIGDVADLEGEFKGAYNLGAGGENYASFPVEAGGNWDVGLGMFIGGIFLDNLRAEVEADGYHTGYKAREGAEDTDILVHHNHKLDEGWYVRRTDVLNMENQNDVRFFLRDEAEIREDLLNDYLETVRFSDTAETDDQVETDTER</sequence>
<dbReference type="InterPro" id="IPR036525">
    <property type="entry name" value="Tubulin/FtsZ_GTPase_sf"/>
</dbReference>
<dbReference type="Proteomes" id="UP000315385">
    <property type="component" value="Unassembled WGS sequence"/>
</dbReference>
<feature type="coiled-coil region" evidence="1">
    <location>
        <begin position="719"/>
        <end position="822"/>
    </location>
</feature>
<proteinExistence type="predicted"/>
<dbReference type="Gene3D" id="3.40.50.1440">
    <property type="entry name" value="Tubulin/FtsZ, GTPase domain"/>
    <property type="match status" value="1"/>
</dbReference>
<evidence type="ECO:0000256" key="1">
    <source>
        <dbReference type="SAM" id="Coils"/>
    </source>
</evidence>
<reference evidence="2 3" key="1">
    <citation type="submission" date="2019-02" db="EMBL/GenBank/DDBJ databases">
        <title>Halonotius sp. a new haloqrchaeon isolated from saline water.</title>
        <authorList>
            <person name="Duran-Viseras A."/>
            <person name="Sanchez-Porro C."/>
            <person name="Ventosa A."/>
        </authorList>
    </citation>
    <scope>NUCLEOTIDE SEQUENCE [LARGE SCALE GENOMIC DNA]</scope>
    <source>
        <strain evidence="2 3">F9-27</strain>
    </source>
</reference>
<keyword evidence="1" id="KW-0175">Coiled coil</keyword>
<comment type="caution">
    <text evidence="2">The sequence shown here is derived from an EMBL/GenBank/DDBJ whole genome shotgun (WGS) entry which is preliminary data.</text>
</comment>
<dbReference type="EMBL" id="SESI01000003">
    <property type="protein sequence ID" value="TQQ79590.1"/>
    <property type="molecule type" value="Genomic_DNA"/>
</dbReference>
<evidence type="ECO:0000313" key="2">
    <source>
        <dbReference type="EMBL" id="TQQ79590.1"/>
    </source>
</evidence>
<dbReference type="SUPFAM" id="SSF52490">
    <property type="entry name" value="Tubulin nucleotide-binding domain-like"/>
    <property type="match status" value="1"/>
</dbReference>
<evidence type="ECO:0008006" key="4">
    <source>
        <dbReference type="Google" id="ProtNLM"/>
    </source>
</evidence>
<feature type="coiled-coil region" evidence="1">
    <location>
        <begin position="496"/>
        <end position="541"/>
    </location>
</feature>
<dbReference type="OrthoDB" id="134470at2157"/>
<evidence type="ECO:0000313" key="3">
    <source>
        <dbReference type="Proteomes" id="UP000315385"/>
    </source>
</evidence>
<organism evidence="2 3">
    <name type="scientific">Halonotius roseus</name>
    <dbReference type="NCBI Taxonomy" id="2511997"/>
    <lineage>
        <taxon>Archaea</taxon>
        <taxon>Methanobacteriati</taxon>
        <taxon>Methanobacteriota</taxon>
        <taxon>Stenosarchaea group</taxon>
        <taxon>Halobacteria</taxon>
        <taxon>Halobacteriales</taxon>
        <taxon>Haloferacaceae</taxon>
        <taxon>Halonotius</taxon>
    </lineage>
</organism>
<name>A0A544QLW8_9EURY</name>
<keyword evidence="3" id="KW-1185">Reference proteome</keyword>
<protein>
    <recommendedName>
        <fullName evidence="4">Tubulin like</fullName>
    </recommendedName>
</protein>
<feature type="coiled-coil region" evidence="1">
    <location>
        <begin position="46"/>
        <end position="80"/>
    </location>
</feature>
<dbReference type="AlphaFoldDB" id="A0A544QLW8"/>
<gene>
    <name evidence="2" type="ORF">EWF95_11300</name>
</gene>
<accession>A0A544QLW8</accession>